<sequence length="160" mass="16460">MDLKQLFQDDDAVSPVIGVILMVAITVILAAVIASFVLGLGDQAQQATPQASFSFDYEGGSVRALTITHDGGDSISPKELYIRGSNMDNKTAGDGNTGHWTSGAVDGSTNADTEVTAGSSARLGDDADDGVPSNYNARVVYETQEGDSSATLAQDSGPDA</sequence>
<keyword evidence="2" id="KW-0812">Transmembrane</keyword>
<evidence type="ECO:0000256" key="2">
    <source>
        <dbReference type="SAM" id="Phobius"/>
    </source>
</evidence>
<feature type="domain" description="Archaeal Type IV pilin N-terminal" evidence="3">
    <location>
        <begin position="11"/>
        <end position="84"/>
    </location>
</feature>
<reference evidence="4" key="1">
    <citation type="journal article" date="2014" name="Int. J. Syst. Evol. Microbiol.">
        <title>Complete genome sequence of Corynebacterium casei LMG S-19264T (=DSM 44701T), isolated from a smear-ripened cheese.</title>
        <authorList>
            <consortium name="US DOE Joint Genome Institute (JGI-PGF)"/>
            <person name="Walter F."/>
            <person name="Albersmeier A."/>
            <person name="Kalinowski J."/>
            <person name="Ruckert C."/>
        </authorList>
    </citation>
    <scope>NUCLEOTIDE SEQUENCE</scope>
    <source>
        <strain evidence="4">JCM 15759</strain>
    </source>
</reference>
<dbReference type="InterPro" id="IPR012859">
    <property type="entry name" value="Pilin_N_archaeal"/>
</dbReference>
<organism evidence="4 5">
    <name type="scientific">Haloarcula argentinensis</name>
    <dbReference type="NCBI Taxonomy" id="43776"/>
    <lineage>
        <taxon>Archaea</taxon>
        <taxon>Methanobacteriati</taxon>
        <taxon>Methanobacteriota</taxon>
        <taxon>Stenosarchaea group</taxon>
        <taxon>Halobacteria</taxon>
        <taxon>Halobacteriales</taxon>
        <taxon>Haloarculaceae</taxon>
        <taxon>Haloarcula</taxon>
    </lineage>
</organism>
<evidence type="ECO:0000259" key="3">
    <source>
        <dbReference type="Pfam" id="PF07790"/>
    </source>
</evidence>
<comment type="caution">
    <text evidence="4">The sequence shown here is derived from an EMBL/GenBank/DDBJ whole genome shotgun (WGS) entry which is preliminary data.</text>
</comment>
<keyword evidence="2" id="KW-1133">Transmembrane helix</keyword>
<dbReference type="PANTHER" id="PTHR38138:SF1">
    <property type="entry name" value="ARCHAEAL TYPE IV PILIN N-TERMINAL DOMAIN-CONTAINING PROTEIN"/>
    <property type="match status" value="1"/>
</dbReference>
<feature type="region of interest" description="Disordered" evidence="1">
    <location>
        <begin position="86"/>
        <end position="112"/>
    </location>
</feature>
<dbReference type="PANTHER" id="PTHR38138">
    <property type="entry name" value="VNG6441H"/>
    <property type="match status" value="1"/>
</dbReference>
<protein>
    <recommendedName>
        <fullName evidence="3">Archaeal Type IV pilin N-terminal domain-containing protein</fullName>
    </recommendedName>
</protein>
<dbReference type="NCBIfam" id="TIGR02537">
    <property type="entry name" value="arch_flag_Nterm"/>
    <property type="match status" value="1"/>
</dbReference>
<dbReference type="AlphaFoldDB" id="A0A830FU12"/>
<feature type="transmembrane region" description="Helical" evidence="2">
    <location>
        <begin position="12"/>
        <end position="40"/>
    </location>
</feature>
<keyword evidence="2" id="KW-0472">Membrane</keyword>
<proteinExistence type="predicted"/>
<dbReference type="InterPro" id="IPR013373">
    <property type="entry name" value="Flagellin/pilin_N_arc"/>
</dbReference>
<dbReference type="EMBL" id="BMON01000002">
    <property type="protein sequence ID" value="GGM40390.1"/>
    <property type="molecule type" value="Genomic_DNA"/>
</dbReference>
<dbReference type="Proteomes" id="UP000656367">
    <property type="component" value="Unassembled WGS sequence"/>
</dbReference>
<evidence type="ECO:0000313" key="4">
    <source>
        <dbReference type="EMBL" id="GGM40390.1"/>
    </source>
</evidence>
<evidence type="ECO:0000313" key="5">
    <source>
        <dbReference type="Proteomes" id="UP000656367"/>
    </source>
</evidence>
<gene>
    <name evidence="4" type="ORF">GCM10009006_21880</name>
</gene>
<accession>A0A830FU12</accession>
<reference evidence="4" key="2">
    <citation type="submission" date="2020-09" db="EMBL/GenBank/DDBJ databases">
        <authorList>
            <person name="Sun Q."/>
            <person name="Ohkuma M."/>
        </authorList>
    </citation>
    <scope>NUCLEOTIDE SEQUENCE</scope>
    <source>
        <strain evidence="4">JCM 15759</strain>
    </source>
</reference>
<dbReference type="Pfam" id="PF07790">
    <property type="entry name" value="Pilin_N"/>
    <property type="match status" value="1"/>
</dbReference>
<name>A0A830FU12_HALAR</name>
<dbReference type="RefSeq" id="WP_188852664.1">
    <property type="nucleotide sequence ID" value="NZ_BMON01000002.1"/>
</dbReference>
<dbReference type="OrthoDB" id="118020at2157"/>
<evidence type="ECO:0000256" key="1">
    <source>
        <dbReference type="SAM" id="MobiDB-lite"/>
    </source>
</evidence>